<dbReference type="Gene3D" id="3.30.930.10">
    <property type="entry name" value="Bira Bifunctional Protein, Domain 2"/>
    <property type="match status" value="1"/>
</dbReference>
<dbReference type="InterPro" id="IPR004143">
    <property type="entry name" value="BPL_LPL_catalytic"/>
</dbReference>
<dbReference type="GO" id="GO:0016740">
    <property type="term" value="F:transferase activity"/>
    <property type="evidence" value="ECO:0007669"/>
    <property type="project" value="UniProtKB-ARBA"/>
</dbReference>
<feature type="domain" description="BPL/LPL catalytic" evidence="1">
    <location>
        <begin position="37"/>
        <end position="222"/>
    </location>
</feature>
<dbReference type="InterPro" id="IPR050664">
    <property type="entry name" value="Octanoyltrans_LipM/LipL"/>
</dbReference>
<dbReference type="HOGENOM" id="CLU_067270_2_0_9"/>
<proteinExistence type="predicted"/>
<evidence type="ECO:0000313" key="2">
    <source>
        <dbReference type="EMBL" id="ERK59817.1"/>
    </source>
</evidence>
<keyword evidence="3" id="KW-1185">Reference proteome</keyword>
<dbReference type="InterPro" id="IPR045864">
    <property type="entry name" value="aa-tRNA-synth_II/BPL/LPL"/>
</dbReference>
<gene>
    <name evidence="2" type="ORF">HMPREF1983_00418</name>
</gene>
<dbReference type="PROSITE" id="PS51733">
    <property type="entry name" value="BPL_LPL_CATALYTIC"/>
    <property type="match status" value="1"/>
</dbReference>
<dbReference type="eggNOG" id="COG0095">
    <property type="taxonomic scope" value="Bacteria"/>
</dbReference>
<dbReference type="Proteomes" id="UP000016637">
    <property type="component" value="Unassembled WGS sequence"/>
</dbReference>
<dbReference type="AlphaFoldDB" id="U2SAL0"/>
<protein>
    <recommendedName>
        <fullName evidence="1">BPL/LPL catalytic domain-containing protein</fullName>
    </recommendedName>
</protein>
<dbReference type="PANTHER" id="PTHR43679:SF2">
    <property type="entry name" value="OCTANOYL-[GCVH]:PROTEIN N-OCTANOYLTRANSFERASE"/>
    <property type="match status" value="1"/>
</dbReference>
<dbReference type="PANTHER" id="PTHR43679">
    <property type="entry name" value="OCTANOYLTRANSFERASE LIPM-RELATED"/>
    <property type="match status" value="1"/>
</dbReference>
<comment type="caution">
    <text evidence="2">The sequence shown here is derived from an EMBL/GenBank/DDBJ whole genome shotgun (WGS) entry which is preliminary data.</text>
</comment>
<dbReference type="GO" id="GO:0009249">
    <property type="term" value="P:protein lipoylation"/>
    <property type="evidence" value="ECO:0007669"/>
    <property type="project" value="UniProtKB-ARBA"/>
</dbReference>
<organism evidence="2 3">
    <name type="scientific">Gemella bergeri ATCC 700627</name>
    <dbReference type="NCBI Taxonomy" id="1321820"/>
    <lineage>
        <taxon>Bacteria</taxon>
        <taxon>Bacillati</taxon>
        <taxon>Bacillota</taxon>
        <taxon>Bacilli</taxon>
        <taxon>Bacillales</taxon>
        <taxon>Gemellaceae</taxon>
        <taxon>Gemella</taxon>
    </lineage>
</organism>
<evidence type="ECO:0000259" key="1">
    <source>
        <dbReference type="PROSITE" id="PS51733"/>
    </source>
</evidence>
<dbReference type="RefSeq" id="WP_021752779.1">
    <property type="nucleotide sequence ID" value="NZ_KI271821.1"/>
</dbReference>
<dbReference type="PATRIC" id="fig|1321820.3.peg.411"/>
<dbReference type="Pfam" id="PF21948">
    <property type="entry name" value="LplA-B_cat"/>
    <property type="match status" value="1"/>
</dbReference>
<evidence type="ECO:0000313" key="3">
    <source>
        <dbReference type="Proteomes" id="UP000016637"/>
    </source>
</evidence>
<dbReference type="SUPFAM" id="SSF55681">
    <property type="entry name" value="Class II aaRS and biotin synthetases"/>
    <property type="match status" value="1"/>
</dbReference>
<reference evidence="2 3" key="1">
    <citation type="submission" date="2013-08" db="EMBL/GenBank/DDBJ databases">
        <authorList>
            <person name="Weinstock G."/>
            <person name="Sodergren E."/>
            <person name="Wylie T."/>
            <person name="Fulton L."/>
            <person name="Fulton R."/>
            <person name="Fronick C."/>
            <person name="O'Laughlin M."/>
            <person name="Godfrey J."/>
            <person name="Miner T."/>
            <person name="Herter B."/>
            <person name="Appelbaum E."/>
            <person name="Cordes M."/>
            <person name="Lek S."/>
            <person name="Wollam A."/>
            <person name="Pepin K.H."/>
            <person name="Palsikar V.B."/>
            <person name="Mitreva M."/>
            <person name="Wilson R.K."/>
        </authorList>
    </citation>
    <scope>NUCLEOTIDE SEQUENCE [LARGE SCALE GENOMIC DNA]</scope>
    <source>
        <strain evidence="2 3">ATCC 700627</strain>
    </source>
</reference>
<accession>U2SAL0</accession>
<name>U2SAL0_9BACL</name>
<dbReference type="GO" id="GO:0140096">
    <property type="term" value="F:catalytic activity, acting on a protein"/>
    <property type="evidence" value="ECO:0007669"/>
    <property type="project" value="UniProtKB-ARBA"/>
</dbReference>
<sequence length="273" mass="31380">MLKLLTNKKFNIFKTINIVNPLIPIATDEMFLRTKLYDNECILHIYTLPNSAIIGTPDTRIPFFYESLFTFYRNDMIPAVRNVGGLGIIADTGILNLSIIMTKPKENFSINEGYFLMTDFVKAIFPEGSKSIKAYEIKNSYCPGDFDLSINGKKFAGIAQRKIKNSVVISIYISLFGNQNRRADIMKEFYDIGIANQQINYNYPIIKPECMDTLENLLGISLTVEDILKRINKVLASLNIVIKEGIYTAEMLKNYEQIFIKLKERNEYFLKQK</sequence>
<dbReference type="EMBL" id="AWVP01000020">
    <property type="protein sequence ID" value="ERK59817.1"/>
    <property type="molecule type" value="Genomic_DNA"/>
</dbReference>